<evidence type="ECO:0000313" key="2">
    <source>
        <dbReference type="EMBL" id="WTU41836.1"/>
    </source>
</evidence>
<dbReference type="AlphaFoldDB" id="A0AAU2H0Y4"/>
<dbReference type="PANTHER" id="PTHR44329">
    <property type="entry name" value="SERINE/THREONINE-PROTEIN KINASE TNNI3K-RELATED"/>
    <property type="match status" value="1"/>
</dbReference>
<gene>
    <name evidence="2" type="ORF">OHV25_20750</name>
</gene>
<accession>A0AAU2H0Y4</accession>
<organism evidence="2">
    <name type="scientific">Streptomyces sp. NBC_00060</name>
    <dbReference type="NCBI Taxonomy" id="2975636"/>
    <lineage>
        <taxon>Bacteria</taxon>
        <taxon>Bacillati</taxon>
        <taxon>Actinomycetota</taxon>
        <taxon>Actinomycetes</taxon>
        <taxon>Kitasatosporales</taxon>
        <taxon>Streptomycetaceae</taxon>
        <taxon>Streptomyces</taxon>
    </lineage>
</organism>
<feature type="domain" description="Protein kinase" evidence="1">
    <location>
        <begin position="1"/>
        <end position="277"/>
    </location>
</feature>
<sequence length="278" mass="30377">MTDNGPFEIPDHVQGAVMPLSQTLVTNRRGSTVWDVRTPTGRAAVKLGYPSQTHSWTALAPAREATILRQLIDPEEVLFGEWEKGTWSAQPWQEGQSLYALWEPHRQANGPAAPSIGEALSCAAALANLHERGWTHGDVQPNHLVIGPARTALIDLGLAQGGEIPEIYDFEYRGCLVHYEAPEISQSVLACGTAVPTKEADVYALGASLFISATGRRHVPYPDDADRKDQRQAIVDKPHRPINLPGTLGTVVEEMMRRNPADRPTIQEVCENLDQAAA</sequence>
<evidence type="ECO:0000259" key="1">
    <source>
        <dbReference type="PROSITE" id="PS50011"/>
    </source>
</evidence>
<dbReference type="SMART" id="SM00220">
    <property type="entry name" value="S_TKc"/>
    <property type="match status" value="1"/>
</dbReference>
<dbReference type="Gene3D" id="1.10.510.10">
    <property type="entry name" value="Transferase(Phosphotransferase) domain 1"/>
    <property type="match status" value="1"/>
</dbReference>
<keyword evidence="2" id="KW-0808">Transferase</keyword>
<dbReference type="EMBL" id="CP108253">
    <property type="protein sequence ID" value="WTU41836.1"/>
    <property type="molecule type" value="Genomic_DNA"/>
</dbReference>
<keyword evidence="2" id="KW-0418">Kinase</keyword>
<dbReference type="SUPFAM" id="SSF56112">
    <property type="entry name" value="Protein kinase-like (PK-like)"/>
    <property type="match status" value="1"/>
</dbReference>
<dbReference type="InterPro" id="IPR051681">
    <property type="entry name" value="Ser/Thr_Kinases-Pseudokinases"/>
</dbReference>
<dbReference type="PANTHER" id="PTHR44329:SF261">
    <property type="entry name" value="ZINC FINGER CONTAINING PROTEIN KINASE-RELATED"/>
    <property type="match status" value="1"/>
</dbReference>
<dbReference type="GO" id="GO:0005524">
    <property type="term" value="F:ATP binding"/>
    <property type="evidence" value="ECO:0007669"/>
    <property type="project" value="InterPro"/>
</dbReference>
<dbReference type="InterPro" id="IPR011009">
    <property type="entry name" value="Kinase-like_dom_sf"/>
</dbReference>
<protein>
    <submittedName>
        <fullName evidence="2">Protein kinase</fullName>
    </submittedName>
</protein>
<dbReference type="PROSITE" id="PS50011">
    <property type="entry name" value="PROTEIN_KINASE_DOM"/>
    <property type="match status" value="1"/>
</dbReference>
<reference evidence="2" key="1">
    <citation type="submission" date="2022-10" db="EMBL/GenBank/DDBJ databases">
        <title>The complete genomes of actinobacterial strains from the NBC collection.</title>
        <authorList>
            <person name="Joergensen T.S."/>
            <person name="Alvarez Arevalo M."/>
            <person name="Sterndorff E.B."/>
            <person name="Faurdal D."/>
            <person name="Vuksanovic O."/>
            <person name="Mourched A.-S."/>
            <person name="Charusanti P."/>
            <person name="Shaw S."/>
            <person name="Blin K."/>
            <person name="Weber T."/>
        </authorList>
    </citation>
    <scope>NUCLEOTIDE SEQUENCE</scope>
    <source>
        <strain evidence="2">NBC_00060</strain>
    </source>
</reference>
<proteinExistence type="predicted"/>
<name>A0AAU2H0Y4_9ACTN</name>
<dbReference type="InterPro" id="IPR000719">
    <property type="entry name" value="Prot_kinase_dom"/>
</dbReference>
<dbReference type="GO" id="GO:0004674">
    <property type="term" value="F:protein serine/threonine kinase activity"/>
    <property type="evidence" value="ECO:0007669"/>
    <property type="project" value="TreeGrafter"/>
</dbReference>
<dbReference type="Pfam" id="PF00069">
    <property type="entry name" value="Pkinase"/>
    <property type="match status" value="1"/>
</dbReference>